<evidence type="ECO:0000313" key="2">
    <source>
        <dbReference type="EMBL" id="KDQ64566.1"/>
    </source>
</evidence>
<dbReference type="HOGENOM" id="CLU_844842_0_0_1"/>
<protein>
    <recommendedName>
        <fullName evidence="1">Protein kinase domain-containing protein</fullName>
    </recommendedName>
</protein>
<organism evidence="2 3">
    <name type="scientific">Jaapia argillacea MUCL 33604</name>
    <dbReference type="NCBI Taxonomy" id="933084"/>
    <lineage>
        <taxon>Eukaryota</taxon>
        <taxon>Fungi</taxon>
        <taxon>Dikarya</taxon>
        <taxon>Basidiomycota</taxon>
        <taxon>Agaricomycotina</taxon>
        <taxon>Agaricomycetes</taxon>
        <taxon>Agaricomycetidae</taxon>
        <taxon>Jaapiales</taxon>
        <taxon>Jaapiaceae</taxon>
        <taxon>Jaapia</taxon>
    </lineage>
</organism>
<evidence type="ECO:0000313" key="3">
    <source>
        <dbReference type="Proteomes" id="UP000027265"/>
    </source>
</evidence>
<gene>
    <name evidence="2" type="ORF">JAAARDRAFT_201892</name>
</gene>
<dbReference type="AlphaFoldDB" id="A0A067QPK2"/>
<dbReference type="GO" id="GO:0004672">
    <property type="term" value="F:protein kinase activity"/>
    <property type="evidence" value="ECO:0007669"/>
    <property type="project" value="InterPro"/>
</dbReference>
<proteinExistence type="predicted"/>
<dbReference type="Proteomes" id="UP000027265">
    <property type="component" value="Unassembled WGS sequence"/>
</dbReference>
<dbReference type="InterPro" id="IPR011009">
    <property type="entry name" value="Kinase-like_dom_sf"/>
</dbReference>
<dbReference type="Pfam" id="PF06293">
    <property type="entry name" value="Kdo"/>
    <property type="match status" value="1"/>
</dbReference>
<accession>A0A067QPK2</accession>
<dbReference type="InterPro" id="IPR000719">
    <property type="entry name" value="Prot_kinase_dom"/>
</dbReference>
<dbReference type="Gene3D" id="1.10.510.10">
    <property type="entry name" value="Transferase(Phosphotransferase) domain 1"/>
    <property type="match status" value="1"/>
</dbReference>
<dbReference type="InParanoid" id="A0A067QPK2"/>
<name>A0A067QPK2_9AGAM</name>
<reference evidence="3" key="1">
    <citation type="journal article" date="2014" name="Proc. Natl. Acad. Sci. U.S.A.">
        <title>Extensive sampling of basidiomycete genomes demonstrates inadequacy of the white-rot/brown-rot paradigm for wood decay fungi.</title>
        <authorList>
            <person name="Riley R."/>
            <person name="Salamov A.A."/>
            <person name="Brown D.W."/>
            <person name="Nagy L.G."/>
            <person name="Floudas D."/>
            <person name="Held B.W."/>
            <person name="Levasseur A."/>
            <person name="Lombard V."/>
            <person name="Morin E."/>
            <person name="Otillar R."/>
            <person name="Lindquist E.A."/>
            <person name="Sun H."/>
            <person name="LaButti K.M."/>
            <person name="Schmutz J."/>
            <person name="Jabbour D."/>
            <person name="Luo H."/>
            <person name="Baker S.E."/>
            <person name="Pisabarro A.G."/>
            <person name="Walton J.D."/>
            <person name="Blanchette R.A."/>
            <person name="Henrissat B."/>
            <person name="Martin F."/>
            <person name="Cullen D."/>
            <person name="Hibbett D.S."/>
            <person name="Grigoriev I.V."/>
        </authorList>
    </citation>
    <scope>NUCLEOTIDE SEQUENCE [LARGE SCALE GENOMIC DNA]</scope>
    <source>
        <strain evidence="3">MUCL 33604</strain>
    </source>
</reference>
<dbReference type="EMBL" id="KL197709">
    <property type="protein sequence ID" value="KDQ64566.1"/>
    <property type="molecule type" value="Genomic_DNA"/>
</dbReference>
<dbReference type="PROSITE" id="PS50011">
    <property type="entry name" value="PROTEIN_KINASE_DOM"/>
    <property type="match status" value="1"/>
</dbReference>
<keyword evidence="3" id="KW-1185">Reference proteome</keyword>
<dbReference type="SUPFAM" id="SSF56112">
    <property type="entry name" value="Protein kinase-like (PK-like)"/>
    <property type="match status" value="1"/>
</dbReference>
<sequence length="303" mass="34615">MHDFSAIKSHLPDPRYANPEAVANARREWAQTRDNPLNNFPVYGDNPFHVVWKQHKRPDPRIHHFPVLSDPVPPLAELAIECSELTCLQDMGGGFNSEAYYDSGDFKVRYRNQVCILKVYRSHERDPAIQKLAQHGLDGKSRFENERRVYEHLLHYGVSAKGFVPKCYGWFKLHVDEDAGWLVSFLADPIPPNAILLEYFPDASRLNVSNITVPVAQNALRSLARVHEAGIHHRDINPRNHLVLADGRVVIIDFDVALTRLDGRVNKLELKWEMESAWSLYFQVMVHVSSNFACQAMVAIESS</sequence>
<evidence type="ECO:0000259" key="1">
    <source>
        <dbReference type="PROSITE" id="PS50011"/>
    </source>
</evidence>
<dbReference type="GO" id="GO:0005524">
    <property type="term" value="F:ATP binding"/>
    <property type="evidence" value="ECO:0007669"/>
    <property type="project" value="InterPro"/>
</dbReference>
<feature type="domain" description="Protein kinase" evidence="1">
    <location>
        <begin position="85"/>
        <end position="303"/>
    </location>
</feature>
<dbReference type="STRING" id="933084.A0A067QPK2"/>
<dbReference type="OrthoDB" id="2521594at2759"/>